<protein>
    <submittedName>
        <fullName evidence="1">Uncharacterized protein</fullName>
    </submittedName>
</protein>
<dbReference type="SUPFAM" id="SSF52047">
    <property type="entry name" value="RNI-like"/>
    <property type="match status" value="1"/>
</dbReference>
<accession>A0A2A4JQ77</accession>
<organism evidence="1">
    <name type="scientific">Heliothis virescens</name>
    <name type="common">Tobacco budworm moth</name>
    <dbReference type="NCBI Taxonomy" id="7102"/>
    <lineage>
        <taxon>Eukaryota</taxon>
        <taxon>Metazoa</taxon>
        <taxon>Ecdysozoa</taxon>
        <taxon>Arthropoda</taxon>
        <taxon>Hexapoda</taxon>
        <taxon>Insecta</taxon>
        <taxon>Pterygota</taxon>
        <taxon>Neoptera</taxon>
        <taxon>Endopterygota</taxon>
        <taxon>Lepidoptera</taxon>
        <taxon>Glossata</taxon>
        <taxon>Ditrysia</taxon>
        <taxon>Noctuoidea</taxon>
        <taxon>Noctuidae</taxon>
        <taxon>Heliothinae</taxon>
        <taxon>Heliothis</taxon>
    </lineage>
</organism>
<gene>
    <name evidence="1" type="ORF">B5V51_13779</name>
</gene>
<dbReference type="AlphaFoldDB" id="A0A2A4JQ77"/>
<sequence length="206" mass="23297">MLCALPRNVLGAVAPRIFIPRNNHVRNFWEYVNMMFNKPDTDRIKQFGPDRACAEWVLRNGGKVVWASGQKLADYNLLPPEKQKVPKLIEIDATDSSISHYGFPHLIGCTQLSRVILHNSDYIDDRALKGLSYGRNTISHLQVSKCVNVTDAGLKELKTLDKLQTLVLFHLESVTNLEDCKLIIQLHLPKCNIKGIEDGVHLNDTQ</sequence>
<evidence type="ECO:0000313" key="1">
    <source>
        <dbReference type="EMBL" id="PCG74151.1"/>
    </source>
</evidence>
<dbReference type="STRING" id="7102.A0A2A4JQ77"/>
<proteinExistence type="predicted"/>
<dbReference type="EMBL" id="NWSH01000798">
    <property type="protein sequence ID" value="PCG74151.1"/>
    <property type="molecule type" value="Genomic_DNA"/>
</dbReference>
<dbReference type="Gene3D" id="3.80.10.10">
    <property type="entry name" value="Ribonuclease Inhibitor"/>
    <property type="match status" value="1"/>
</dbReference>
<comment type="caution">
    <text evidence="1">The sequence shown here is derived from an EMBL/GenBank/DDBJ whole genome shotgun (WGS) entry which is preliminary data.</text>
</comment>
<dbReference type="InterPro" id="IPR032675">
    <property type="entry name" value="LRR_dom_sf"/>
</dbReference>
<reference evidence="1" key="1">
    <citation type="submission" date="2017-09" db="EMBL/GenBank/DDBJ databases">
        <title>Contemporary evolution of a Lepidopteran species, Heliothis virescens, in response to modern agricultural practices.</title>
        <authorList>
            <person name="Fritz M.L."/>
            <person name="Deyonke A.M."/>
            <person name="Papanicolaou A."/>
            <person name="Micinski S."/>
            <person name="Westbrook J."/>
            <person name="Gould F."/>
        </authorList>
    </citation>
    <scope>NUCLEOTIDE SEQUENCE [LARGE SCALE GENOMIC DNA]</scope>
    <source>
        <strain evidence="1">HvINT-</strain>
        <tissue evidence="1">Whole body</tissue>
    </source>
</reference>
<name>A0A2A4JQ77_HELVI</name>